<protein>
    <submittedName>
        <fullName evidence="3">10378_t:CDS:1</fullName>
    </submittedName>
</protein>
<sequence>MTSFQRSVVLFFELALIVILLLTPISANNVVYRAISKRDKGNGRTTFYDVGTGACGETHTNDELVFALPASMFDPSPNGNPNLNPNCGRTAIVSRKVGRVTKKVKVTCVDRCVGCKYGDIDLSPKIAKLGEGRVEVTIDFQCD</sequence>
<organism evidence="3 4">
    <name type="scientific">Diversispora eburnea</name>
    <dbReference type="NCBI Taxonomy" id="1213867"/>
    <lineage>
        <taxon>Eukaryota</taxon>
        <taxon>Fungi</taxon>
        <taxon>Fungi incertae sedis</taxon>
        <taxon>Mucoromycota</taxon>
        <taxon>Glomeromycotina</taxon>
        <taxon>Glomeromycetes</taxon>
        <taxon>Diversisporales</taxon>
        <taxon>Diversisporaceae</taxon>
        <taxon>Diversispora</taxon>
    </lineage>
</organism>
<feature type="chain" id="PRO_5040420621" evidence="2">
    <location>
        <begin position="28"/>
        <end position="143"/>
    </location>
</feature>
<evidence type="ECO:0000313" key="3">
    <source>
        <dbReference type="EMBL" id="CAG8579587.1"/>
    </source>
</evidence>
<keyword evidence="1 2" id="KW-0732">Signal</keyword>
<evidence type="ECO:0000256" key="1">
    <source>
        <dbReference type="ARBA" id="ARBA00022729"/>
    </source>
</evidence>
<dbReference type="InterPro" id="IPR051477">
    <property type="entry name" value="Expansin_CellWall"/>
</dbReference>
<dbReference type="InterPro" id="IPR036908">
    <property type="entry name" value="RlpA-like_sf"/>
</dbReference>
<keyword evidence="4" id="KW-1185">Reference proteome</keyword>
<evidence type="ECO:0000256" key="2">
    <source>
        <dbReference type="SAM" id="SignalP"/>
    </source>
</evidence>
<dbReference type="AlphaFoldDB" id="A0A9N9BVF3"/>
<dbReference type="OrthoDB" id="623670at2759"/>
<dbReference type="SUPFAM" id="SSF50685">
    <property type="entry name" value="Barwin-like endoglucanases"/>
    <property type="match status" value="1"/>
</dbReference>
<proteinExistence type="predicted"/>
<accession>A0A9N9BVF3</accession>
<dbReference type="Proteomes" id="UP000789706">
    <property type="component" value="Unassembled WGS sequence"/>
</dbReference>
<feature type="signal peptide" evidence="2">
    <location>
        <begin position="1"/>
        <end position="27"/>
    </location>
</feature>
<comment type="caution">
    <text evidence="3">The sequence shown here is derived from an EMBL/GenBank/DDBJ whole genome shotgun (WGS) entry which is preliminary data.</text>
</comment>
<evidence type="ECO:0000313" key="4">
    <source>
        <dbReference type="Proteomes" id="UP000789706"/>
    </source>
</evidence>
<dbReference type="PANTHER" id="PTHR31836:SF28">
    <property type="entry name" value="SRCR DOMAIN-CONTAINING PROTEIN-RELATED"/>
    <property type="match status" value="1"/>
</dbReference>
<name>A0A9N9BVF3_9GLOM</name>
<gene>
    <name evidence="3" type="ORF">DEBURN_LOCUS8508</name>
</gene>
<dbReference type="EMBL" id="CAJVPK010001269">
    <property type="protein sequence ID" value="CAG8579587.1"/>
    <property type="molecule type" value="Genomic_DNA"/>
</dbReference>
<reference evidence="3" key="1">
    <citation type="submission" date="2021-06" db="EMBL/GenBank/DDBJ databases">
        <authorList>
            <person name="Kallberg Y."/>
            <person name="Tangrot J."/>
            <person name="Rosling A."/>
        </authorList>
    </citation>
    <scope>NUCLEOTIDE SEQUENCE</scope>
    <source>
        <strain evidence="3">AZ414A</strain>
    </source>
</reference>
<dbReference type="Gene3D" id="2.40.40.10">
    <property type="entry name" value="RlpA-like domain"/>
    <property type="match status" value="1"/>
</dbReference>
<dbReference type="PANTHER" id="PTHR31836">
    <property type="match status" value="1"/>
</dbReference>
<dbReference type="CDD" id="cd22191">
    <property type="entry name" value="DPBB_RlpA_EXP_N-like"/>
    <property type="match status" value="1"/>
</dbReference>